<organism evidence="1">
    <name type="scientific">Orpheovirus IHUMI-LCC2</name>
    <dbReference type="NCBI Taxonomy" id="2023057"/>
    <lineage>
        <taxon>Viruses</taxon>
        <taxon>Varidnaviria</taxon>
        <taxon>Bamfordvirae</taxon>
        <taxon>Nucleocytoviricota</taxon>
        <taxon>Megaviricetes</taxon>
        <taxon>Pimascovirales</taxon>
        <taxon>Ocovirineae</taxon>
        <taxon>Orpheoviridae</taxon>
        <taxon>Alphaorpheovirus</taxon>
        <taxon>Alphaorpheovirus massiliense</taxon>
    </lineage>
</organism>
<dbReference type="EMBL" id="LT906555">
    <property type="protein sequence ID" value="SNW62291.1"/>
    <property type="molecule type" value="Genomic_DNA"/>
</dbReference>
<gene>
    <name evidence="1" type="ORF">ORPV_387</name>
</gene>
<keyword evidence="2" id="KW-1185">Reference proteome</keyword>
<accession>A0A2I2L452</accession>
<sequence>MDINIRMAEYNVMTKDVFNYMMESFLSIDERNVLRLLNTEYRDKYKGKININTLIRNNNLKTLKYLIIMKMDYTSIITNMNKMTLLNNWDMFNWMCSLRNTDENKIHKIMTGGMESHRKFKLQVVEILLQNLHLFPLLDKNIDLSFTLEDNKIIEESYFITWITYLVNGDDGEYSIGGIKSPTRYIRNLVRYGCINSLNFIYNVFHILLKIGLMDKCCYMYTALKHNNLSMVQWLCEKGHIIRPTDLNRIRNKVNKDIVDYVERNQKKECYPYWMV</sequence>
<proteinExistence type="predicted"/>
<dbReference type="Proteomes" id="UP000236316">
    <property type="component" value="Segment"/>
</dbReference>
<evidence type="ECO:0000313" key="2">
    <source>
        <dbReference type="Proteomes" id="UP000236316"/>
    </source>
</evidence>
<dbReference type="GeneID" id="35382169"/>
<evidence type="ECO:0000313" key="1">
    <source>
        <dbReference type="EMBL" id="SNW62291.1"/>
    </source>
</evidence>
<name>A0A2I2L452_9VIRU</name>
<reference evidence="1" key="1">
    <citation type="submission" date="2017-08" db="EMBL/GenBank/DDBJ databases">
        <authorList>
            <consortium name="Urmite Genomes"/>
        </authorList>
    </citation>
    <scope>NUCLEOTIDE SEQUENCE [LARGE SCALE GENOMIC DNA]</scope>
    <source>
        <strain evidence="1">IHUMI-LCC2</strain>
    </source>
</reference>
<dbReference type="KEGG" id="vg:35382169"/>
<protein>
    <submittedName>
        <fullName evidence="1">Ankyrin-repeat protein</fullName>
    </submittedName>
</protein>
<dbReference type="RefSeq" id="YP_009448593.1">
    <property type="nucleotide sequence ID" value="NC_036594.1"/>
</dbReference>